<evidence type="ECO:0000313" key="7">
    <source>
        <dbReference type="EMBL" id="KAL1522525.1"/>
    </source>
</evidence>
<evidence type="ECO:0000256" key="3">
    <source>
        <dbReference type="ARBA" id="ARBA00022679"/>
    </source>
</evidence>
<dbReference type="SUPFAM" id="SSF48452">
    <property type="entry name" value="TPR-like"/>
    <property type="match status" value="1"/>
</dbReference>
<evidence type="ECO:0000259" key="6">
    <source>
        <dbReference type="PROSITE" id="PS52004"/>
    </source>
</evidence>
<dbReference type="Pfam" id="PF00109">
    <property type="entry name" value="ketoacyl-synt"/>
    <property type="match status" value="1"/>
</dbReference>
<evidence type="ECO:0000256" key="2">
    <source>
        <dbReference type="ARBA" id="ARBA00022553"/>
    </source>
</evidence>
<dbReference type="InterPro" id="IPR018201">
    <property type="entry name" value="Ketoacyl_synth_AS"/>
</dbReference>
<reference evidence="7 8" key="1">
    <citation type="journal article" date="2024" name="Science">
        <title>Giant polyketide synthase enzymes in the biosynthesis of giant marine polyether toxins.</title>
        <authorList>
            <person name="Fallon T.R."/>
            <person name="Shende V.V."/>
            <person name="Wierzbicki I.H."/>
            <person name="Pendleton A.L."/>
            <person name="Watervoot N.F."/>
            <person name="Auber R.P."/>
            <person name="Gonzalez D.J."/>
            <person name="Wisecaver J.H."/>
            <person name="Moore B.S."/>
        </authorList>
    </citation>
    <scope>NUCLEOTIDE SEQUENCE [LARGE SCALE GENOMIC DNA]</scope>
    <source>
        <strain evidence="7 8">12B1</strain>
    </source>
</reference>
<dbReference type="GO" id="GO:0004315">
    <property type="term" value="F:3-oxoacyl-[acyl-carrier-protein] synthase activity"/>
    <property type="evidence" value="ECO:0007669"/>
    <property type="project" value="InterPro"/>
</dbReference>
<dbReference type="InterPro" id="IPR011990">
    <property type="entry name" value="TPR-like_helical_dom_sf"/>
</dbReference>
<dbReference type="InterPro" id="IPR020841">
    <property type="entry name" value="PKS_Beta-ketoAc_synthase_dom"/>
</dbReference>
<dbReference type="InterPro" id="IPR016039">
    <property type="entry name" value="Thiolase-like"/>
</dbReference>
<keyword evidence="3 4" id="KW-0808">Transferase</keyword>
<comment type="caution">
    <text evidence="7">The sequence shown here is derived from an EMBL/GenBank/DDBJ whole genome shotgun (WGS) entry which is preliminary data.</text>
</comment>
<dbReference type="CDD" id="cd00833">
    <property type="entry name" value="PKS"/>
    <property type="match status" value="1"/>
</dbReference>
<comment type="similarity">
    <text evidence="4">Belongs to the thiolase-like superfamily. Beta-ketoacyl-ACP synthases family.</text>
</comment>
<gene>
    <name evidence="7" type="ORF">AB1Y20_017512</name>
</gene>
<dbReference type="PROSITE" id="PS00606">
    <property type="entry name" value="KS3_1"/>
    <property type="match status" value="1"/>
</dbReference>
<dbReference type="InterPro" id="IPR050091">
    <property type="entry name" value="PKS_NRPS_Biosynth_Enz"/>
</dbReference>
<name>A0AB34JKG8_PRYPA</name>
<keyword evidence="8" id="KW-1185">Reference proteome</keyword>
<feature type="region of interest" description="Disordered" evidence="5">
    <location>
        <begin position="614"/>
        <end position="641"/>
    </location>
</feature>
<dbReference type="AlphaFoldDB" id="A0AB34JKG8"/>
<dbReference type="GO" id="GO:0004312">
    <property type="term" value="F:fatty acid synthase activity"/>
    <property type="evidence" value="ECO:0007669"/>
    <property type="project" value="TreeGrafter"/>
</dbReference>
<dbReference type="PANTHER" id="PTHR43775:SF37">
    <property type="entry name" value="SI:DKEY-61P9.11"/>
    <property type="match status" value="1"/>
</dbReference>
<dbReference type="SMART" id="SM00825">
    <property type="entry name" value="PKS_KS"/>
    <property type="match status" value="1"/>
</dbReference>
<keyword evidence="2" id="KW-0597">Phosphoprotein</keyword>
<dbReference type="GO" id="GO:0006633">
    <property type="term" value="P:fatty acid biosynthetic process"/>
    <property type="evidence" value="ECO:0007669"/>
    <property type="project" value="InterPro"/>
</dbReference>
<dbReference type="InterPro" id="IPR014031">
    <property type="entry name" value="Ketoacyl_synth_C"/>
</dbReference>
<dbReference type="Pfam" id="PF02801">
    <property type="entry name" value="Ketoacyl-synt_C"/>
    <property type="match status" value="1"/>
</dbReference>
<dbReference type="Proteomes" id="UP001515480">
    <property type="component" value="Unassembled WGS sequence"/>
</dbReference>
<evidence type="ECO:0000256" key="1">
    <source>
        <dbReference type="ARBA" id="ARBA00022450"/>
    </source>
</evidence>
<sequence length="830" mass="87733">MVSAMSSEGAAEFETLWKRATELWDRKQVDEAEKLVQQAVELEGGRERALDMLRPEWYQVTIPEGYVEGERLELEIDGVKCECVVPPGMAAGETFGVPLPKGGLRKGTLQAYVVDESLDEPPPRDEAYEALYKEGLELICNGGDLGAVSNKALAAIERTPTRPEAYLLLGDAHAWAGNLAGAYDAYISCFDTSEMFSFCWAKAALMAYELVNQANVEGRPADVYKPKWMTVGPTLRLVADGVQQALGPRQPGIFRMKADAYELAADPIGSRSARLRARLELARRLRTLSGEGASLPWGFAAEARDERGERPADAFGSAVAMLCHSLGIDSHLCANATGPAEGKMMLPLQCYAPEAPLPVAILGCNARWPGGANNDLIRSRLMTASGDAFGPVPYQRWRLDEHVDSSKLPAAALACVQHGAFVSAAQCFDAAAFNISPAEANAMDPQQRLLLEHAYAALHGAAEDRTSLMGGDTGVFLGIERPDWALAQPPAGRASVYAVTGDNVSAAAGRVSFVLGLQGPCSTIDTACSSALVAMHTALGSVRNGQCADALTSSSAALTMAASLKLVPHPTLGAASAGMLSVDGRCKTLDARANGYARSEAVCALALRPVDDAKSAAAPPSPLLGGTEVRQDGKSASLTAPNGSAQRKLIRLCTERAGMYLSEVGWVEAHGTGTALGDPTEMGAVGAEHGKRNPSEPGRRAPMAIVAAKGNVGHSEAPSGHTGVLKTLSYMLPTLSLPGNCHLRTINPLIDERLRGQSSLGYALPTQNTQLAEMGTSFSMAGGVSSFGYSGTIAHCILRHCTHDEPNCGEKLALARIESIALKQWGWDDI</sequence>
<keyword evidence="1" id="KW-0596">Phosphopantetheine</keyword>
<organism evidence="7 8">
    <name type="scientific">Prymnesium parvum</name>
    <name type="common">Toxic golden alga</name>
    <dbReference type="NCBI Taxonomy" id="97485"/>
    <lineage>
        <taxon>Eukaryota</taxon>
        <taxon>Haptista</taxon>
        <taxon>Haptophyta</taxon>
        <taxon>Prymnesiophyceae</taxon>
        <taxon>Prymnesiales</taxon>
        <taxon>Prymnesiaceae</taxon>
        <taxon>Prymnesium</taxon>
    </lineage>
</organism>
<dbReference type="InterPro" id="IPR014030">
    <property type="entry name" value="Ketoacyl_synth_N"/>
</dbReference>
<evidence type="ECO:0000313" key="8">
    <source>
        <dbReference type="Proteomes" id="UP001515480"/>
    </source>
</evidence>
<dbReference type="PROSITE" id="PS52004">
    <property type="entry name" value="KS3_2"/>
    <property type="match status" value="1"/>
</dbReference>
<protein>
    <recommendedName>
        <fullName evidence="6">Ketosynthase family 3 (KS3) domain-containing protein</fullName>
    </recommendedName>
</protein>
<dbReference type="PANTHER" id="PTHR43775">
    <property type="entry name" value="FATTY ACID SYNTHASE"/>
    <property type="match status" value="1"/>
</dbReference>
<dbReference type="Gene3D" id="3.40.47.10">
    <property type="match status" value="1"/>
</dbReference>
<feature type="domain" description="Ketosynthase family 3 (KS3)" evidence="6">
    <location>
        <begin position="356"/>
        <end position="800"/>
    </location>
</feature>
<dbReference type="EMBL" id="JBGBPQ010000006">
    <property type="protein sequence ID" value="KAL1522525.1"/>
    <property type="molecule type" value="Genomic_DNA"/>
</dbReference>
<feature type="compositionally biased region" description="Low complexity" evidence="5">
    <location>
        <begin position="615"/>
        <end position="626"/>
    </location>
</feature>
<evidence type="ECO:0000256" key="5">
    <source>
        <dbReference type="SAM" id="MobiDB-lite"/>
    </source>
</evidence>
<dbReference type="SUPFAM" id="SSF53901">
    <property type="entry name" value="Thiolase-like"/>
    <property type="match status" value="1"/>
</dbReference>
<accession>A0AB34JKG8</accession>
<proteinExistence type="inferred from homology"/>
<evidence type="ECO:0000256" key="4">
    <source>
        <dbReference type="RuleBase" id="RU003694"/>
    </source>
</evidence>